<evidence type="ECO:0000313" key="3">
    <source>
        <dbReference type="Proteomes" id="UP001352852"/>
    </source>
</evidence>
<dbReference type="EMBL" id="JAHUTJ010015761">
    <property type="protein sequence ID" value="MED6269484.1"/>
    <property type="molecule type" value="Genomic_DNA"/>
</dbReference>
<keyword evidence="3" id="KW-1185">Reference proteome</keyword>
<comment type="caution">
    <text evidence="2">The sequence shown here is derived from an EMBL/GenBank/DDBJ whole genome shotgun (WGS) entry which is preliminary data.</text>
</comment>
<reference evidence="2 3" key="1">
    <citation type="submission" date="2021-06" db="EMBL/GenBank/DDBJ databases">
        <authorList>
            <person name="Palmer J.M."/>
        </authorList>
    </citation>
    <scope>NUCLEOTIDE SEQUENCE [LARGE SCALE GENOMIC DNA]</scope>
    <source>
        <strain evidence="2 3">CL_MEX2019</strain>
        <tissue evidence="2">Muscle</tissue>
    </source>
</reference>
<sequence length="100" mass="11488">MIISGQNGKALHIFFLFVHVGASWYFQVLANIFLKTFPFVNTVCLKIGPRFKVLGDSGSEDSCTYFILLALKMERMTRGYMKIWIRNAPQLFGYIKIIVC</sequence>
<evidence type="ECO:0000256" key="1">
    <source>
        <dbReference type="SAM" id="Phobius"/>
    </source>
</evidence>
<keyword evidence="1" id="KW-0812">Transmembrane</keyword>
<proteinExistence type="predicted"/>
<accession>A0ABU7D691</accession>
<protein>
    <submittedName>
        <fullName evidence="2">Uncharacterized protein</fullName>
    </submittedName>
</protein>
<gene>
    <name evidence="2" type="ORF">CHARACLAT_033579</name>
</gene>
<keyword evidence="1" id="KW-0472">Membrane</keyword>
<evidence type="ECO:0000313" key="2">
    <source>
        <dbReference type="EMBL" id="MED6269484.1"/>
    </source>
</evidence>
<feature type="transmembrane region" description="Helical" evidence="1">
    <location>
        <begin position="12"/>
        <end position="34"/>
    </location>
</feature>
<organism evidence="2 3">
    <name type="scientific">Characodon lateralis</name>
    <dbReference type="NCBI Taxonomy" id="208331"/>
    <lineage>
        <taxon>Eukaryota</taxon>
        <taxon>Metazoa</taxon>
        <taxon>Chordata</taxon>
        <taxon>Craniata</taxon>
        <taxon>Vertebrata</taxon>
        <taxon>Euteleostomi</taxon>
        <taxon>Actinopterygii</taxon>
        <taxon>Neopterygii</taxon>
        <taxon>Teleostei</taxon>
        <taxon>Neoteleostei</taxon>
        <taxon>Acanthomorphata</taxon>
        <taxon>Ovalentaria</taxon>
        <taxon>Atherinomorphae</taxon>
        <taxon>Cyprinodontiformes</taxon>
        <taxon>Goodeidae</taxon>
        <taxon>Characodon</taxon>
    </lineage>
</organism>
<keyword evidence="1" id="KW-1133">Transmembrane helix</keyword>
<dbReference type="Proteomes" id="UP001352852">
    <property type="component" value="Unassembled WGS sequence"/>
</dbReference>
<name>A0ABU7D691_9TELE</name>